<sequence>MATPNFLALPIDPAEGFPQAFRLSLAGRSYQFRLYANVREELLDSVPDGLLDLPADGAFLVLSVDREEPAGLVTLLRRKLVPGVEYHAAELALTFPAMRLDPRNLNGSGSFGSRVTGGVALR</sequence>
<comment type="caution">
    <text evidence="1">The sequence shown here is derived from an EMBL/GenBank/DDBJ whole genome shotgun (WGS) entry which is preliminary data.</text>
</comment>
<proteinExistence type="predicted"/>
<gene>
    <name evidence="1" type="ORF">ABT404_48430</name>
</gene>
<name>A0ABV1XDV5_9ACTN</name>
<dbReference type="Proteomes" id="UP001474181">
    <property type="component" value="Unassembled WGS sequence"/>
</dbReference>
<evidence type="ECO:0000313" key="2">
    <source>
        <dbReference type="Proteomes" id="UP001474181"/>
    </source>
</evidence>
<keyword evidence="2" id="KW-1185">Reference proteome</keyword>
<accession>A0ABV1XDV5</accession>
<evidence type="ECO:0000313" key="1">
    <source>
        <dbReference type="EMBL" id="MER7187205.1"/>
    </source>
</evidence>
<protein>
    <submittedName>
        <fullName evidence="1">Uncharacterized protein</fullName>
    </submittedName>
</protein>
<dbReference type="EMBL" id="JBEPEK010000752">
    <property type="protein sequence ID" value="MER7187205.1"/>
    <property type="molecule type" value="Genomic_DNA"/>
</dbReference>
<reference evidence="1 2" key="1">
    <citation type="submission" date="2024-06" db="EMBL/GenBank/DDBJ databases">
        <title>The Natural Products Discovery Center: Release of the First 8490 Sequenced Strains for Exploring Actinobacteria Biosynthetic Diversity.</title>
        <authorList>
            <person name="Kalkreuter E."/>
            <person name="Kautsar S.A."/>
            <person name="Yang D."/>
            <person name="Bader C.D."/>
            <person name="Teijaro C.N."/>
            <person name="Fluegel L."/>
            <person name="Davis C.M."/>
            <person name="Simpson J.R."/>
            <person name="Lauterbach L."/>
            <person name="Steele A.D."/>
            <person name="Gui C."/>
            <person name="Meng S."/>
            <person name="Li G."/>
            <person name="Viehrig K."/>
            <person name="Ye F."/>
            <person name="Su P."/>
            <person name="Kiefer A.F."/>
            <person name="Nichols A."/>
            <person name="Cepeda A.J."/>
            <person name="Yan W."/>
            <person name="Fan B."/>
            <person name="Jiang Y."/>
            <person name="Adhikari A."/>
            <person name="Zheng C.-J."/>
            <person name="Schuster L."/>
            <person name="Cowan T.M."/>
            <person name="Smanski M.J."/>
            <person name="Chevrette M.G."/>
            <person name="De Carvalho L.P.S."/>
            <person name="Shen B."/>
        </authorList>
    </citation>
    <scope>NUCLEOTIDE SEQUENCE [LARGE SCALE GENOMIC DNA]</scope>
    <source>
        <strain evidence="1 2">NPDC000234</strain>
    </source>
</reference>
<organism evidence="1 2">
    <name type="scientific">Streptomyces hyaluromycini</name>
    <dbReference type="NCBI Taxonomy" id="1377993"/>
    <lineage>
        <taxon>Bacteria</taxon>
        <taxon>Bacillati</taxon>
        <taxon>Actinomycetota</taxon>
        <taxon>Actinomycetes</taxon>
        <taxon>Kitasatosporales</taxon>
        <taxon>Streptomycetaceae</taxon>
        <taxon>Streptomyces</taxon>
    </lineage>
</organism>
<dbReference type="RefSeq" id="WP_350791460.1">
    <property type="nucleotide sequence ID" value="NZ_JBEPEK010000752.1"/>
</dbReference>